<organism evidence="1 2">
    <name type="scientific">Lactobacillus kitasatonis DSM 16761 = JCM 1039</name>
    <dbReference type="NCBI Taxonomy" id="1423767"/>
    <lineage>
        <taxon>Bacteria</taxon>
        <taxon>Bacillati</taxon>
        <taxon>Bacillota</taxon>
        <taxon>Bacilli</taxon>
        <taxon>Lactobacillales</taxon>
        <taxon>Lactobacillaceae</taxon>
        <taxon>Lactobacillus</taxon>
    </lineage>
</organism>
<gene>
    <name evidence="1" type="ORF">FC59_GL001212</name>
</gene>
<dbReference type="Proteomes" id="UP000051307">
    <property type="component" value="Unassembled WGS sequence"/>
</dbReference>
<name>A0A0R1VDK3_9LACO</name>
<dbReference type="AlphaFoldDB" id="A0A0R1VDK3"/>
<evidence type="ECO:0000313" key="1">
    <source>
        <dbReference type="EMBL" id="KRM03562.1"/>
    </source>
</evidence>
<comment type="caution">
    <text evidence="1">The sequence shown here is derived from an EMBL/GenBank/DDBJ whole genome shotgun (WGS) entry which is preliminary data.</text>
</comment>
<proteinExistence type="predicted"/>
<reference evidence="1 2" key="1">
    <citation type="journal article" date="2015" name="Genome Announc.">
        <title>Expanding the biotechnology potential of lactobacilli through comparative genomics of 213 strains and associated genera.</title>
        <authorList>
            <person name="Sun Z."/>
            <person name="Harris H.M."/>
            <person name="McCann A."/>
            <person name="Guo C."/>
            <person name="Argimon S."/>
            <person name="Zhang W."/>
            <person name="Yang X."/>
            <person name="Jeffery I.B."/>
            <person name="Cooney J.C."/>
            <person name="Kagawa T.F."/>
            <person name="Liu W."/>
            <person name="Song Y."/>
            <person name="Salvetti E."/>
            <person name="Wrobel A."/>
            <person name="Rasinkangas P."/>
            <person name="Parkhill J."/>
            <person name="Rea M.C."/>
            <person name="O'Sullivan O."/>
            <person name="Ritari J."/>
            <person name="Douillard F.P."/>
            <person name="Paul Ross R."/>
            <person name="Yang R."/>
            <person name="Briner A.E."/>
            <person name="Felis G.E."/>
            <person name="de Vos W.M."/>
            <person name="Barrangou R."/>
            <person name="Klaenhammer T.R."/>
            <person name="Caufield P.W."/>
            <person name="Cui Y."/>
            <person name="Zhang H."/>
            <person name="O'Toole P.W."/>
        </authorList>
    </citation>
    <scope>NUCLEOTIDE SEQUENCE [LARGE SCALE GENOMIC DNA]</scope>
    <source>
        <strain evidence="1 2">DSM 16761</strain>
    </source>
</reference>
<dbReference type="eggNOG" id="ENOG5030A6F">
    <property type="taxonomic scope" value="Bacteria"/>
</dbReference>
<dbReference type="PATRIC" id="fig|1423767.3.peg.1255"/>
<sequence>MINMTNFLTTQLKKAYHYLFEYNTDKLSIYSQFNGKILASISYAILHKNFILITFQDGSHEIGQISKRISIGRYVLRDVDKKILRIVDIDDIFRVDL</sequence>
<dbReference type="EMBL" id="AZFU01000029">
    <property type="protein sequence ID" value="KRM03562.1"/>
    <property type="molecule type" value="Genomic_DNA"/>
</dbReference>
<evidence type="ECO:0000313" key="2">
    <source>
        <dbReference type="Proteomes" id="UP000051307"/>
    </source>
</evidence>
<accession>A0A0R1VDK3</accession>
<protein>
    <submittedName>
        <fullName evidence="1">Uncharacterized protein</fullName>
    </submittedName>
</protein>